<protein>
    <submittedName>
        <fullName evidence="1">Uncharacterized protein</fullName>
    </submittedName>
</protein>
<name>A0ACC7MBW0_9BURK</name>
<proteinExistence type="predicted"/>
<evidence type="ECO:0000313" key="2">
    <source>
        <dbReference type="Proteomes" id="UP001168096"/>
    </source>
</evidence>
<comment type="caution">
    <text evidence="1">The sequence shown here is derived from an EMBL/GenBank/DDBJ whole genome shotgun (WGS) entry which is preliminary data.</text>
</comment>
<dbReference type="EMBL" id="JASNRB020000009">
    <property type="protein sequence ID" value="MFJ1469384.1"/>
    <property type="molecule type" value="Genomic_DNA"/>
</dbReference>
<keyword evidence="2" id="KW-1185">Reference proteome</keyword>
<gene>
    <name evidence="1" type="ORF">QPK29_016855</name>
</gene>
<reference evidence="1" key="1">
    <citation type="submission" date="2024-11" db="EMBL/GenBank/DDBJ databases">
        <title>Description of Massilia orientalis sp. nov., isolated from rhizosphere soil of Ageratina adenophora.</title>
        <authorList>
            <person name="Wang Y."/>
        </authorList>
    </citation>
    <scope>NUCLEOTIDE SEQUENCE</scope>
    <source>
        <strain evidence="1">YIM B02787</strain>
    </source>
</reference>
<accession>A0ACC7MBW0</accession>
<dbReference type="Proteomes" id="UP001168096">
    <property type="component" value="Unassembled WGS sequence"/>
</dbReference>
<sequence>MTDRPLSTALLCGLLVLSSSNVHAVPGSGCVGDDFLLHRDILKAAKVSLPVFAHFCYRDKSGAYVVYLTESGDRRYDDDTLSSKIGAHLFKINAGPTLAAMGTVSDSALAGTAGVQWWTKLTELNDIDGDGLVDPILVYRFYASDNGKMLRAPYGGRLKMIAFHRDAKAAIRAITGDLDLQRSTTASASYFKLPPVLQTHLVRKMKRMYDENQFGFDNSHAFRPQK</sequence>
<evidence type="ECO:0000313" key="1">
    <source>
        <dbReference type="EMBL" id="MFJ1469384.1"/>
    </source>
</evidence>
<organism evidence="1 2">
    <name type="scientific">Massilia orientalis</name>
    <dbReference type="NCBI Taxonomy" id="3050128"/>
    <lineage>
        <taxon>Bacteria</taxon>
        <taxon>Pseudomonadati</taxon>
        <taxon>Pseudomonadota</taxon>
        <taxon>Betaproteobacteria</taxon>
        <taxon>Burkholderiales</taxon>
        <taxon>Oxalobacteraceae</taxon>
        <taxon>Telluria group</taxon>
        <taxon>Massilia</taxon>
    </lineage>
</organism>